<feature type="region of interest" description="Disordered" evidence="1">
    <location>
        <begin position="1"/>
        <end position="27"/>
    </location>
</feature>
<evidence type="ECO:0000313" key="2">
    <source>
        <dbReference type="Proteomes" id="UP000694866"/>
    </source>
</evidence>
<dbReference type="SUPFAM" id="SSF49329">
    <property type="entry name" value="Cu,Zn superoxide dismutase-like"/>
    <property type="match status" value="1"/>
</dbReference>
<name>A0A9R1SY49_9HYME</name>
<evidence type="ECO:0000313" key="3">
    <source>
        <dbReference type="RefSeq" id="XP_011299256.1"/>
    </source>
</evidence>
<reference evidence="3" key="1">
    <citation type="submission" date="2025-08" db="UniProtKB">
        <authorList>
            <consortium name="RefSeq"/>
        </authorList>
    </citation>
    <scope>IDENTIFICATION</scope>
    <source>
        <strain evidence="3">USDA-PBARC FA_bdor</strain>
        <tissue evidence="3">Whole organism</tissue>
    </source>
</reference>
<dbReference type="AlphaFoldDB" id="A0A9R1SY49"/>
<protein>
    <submittedName>
        <fullName evidence="3">Superoxide dismutase 1 copper chaperone-like</fullName>
    </submittedName>
</protein>
<evidence type="ECO:0000256" key="1">
    <source>
        <dbReference type="SAM" id="MobiDB-lite"/>
    </source>
</evidence>
<dbReference type="GO" id="GO:0046872">
    <property type="term" value="F:metal ion binding"/>
    <property type="evidence" value="ECO:0007669"/>
    <property type="project" value="InterPro"/>
</dbReference>
<dbReference type="InterPro" id="IPR036423">
    <property type="entry name" value="SOD-like_Cu/Zn_dom_sf"/>
</dbReference>
<feature type="compositionally biased region" description="Polar residues" evidence="1">
    <location>
        <begin position="15"/>
        <end position="27"/>
    </location>
</feature>
<accession>A0A9R1SY49</accession>
<organism evidence="2 3">
    <name type="scientific">Fopius arisanus</name>
    <dbReference type="NCBI Taxonomy" id="64838"/>
    <lineage>
        <taxon>Eukaryota</taxon>
        <taxon>Metazoa</taxon>
        <taxon>Ecdysozoa</taxon>
        <taxon>Arthropoda</taxon>
        <taxon>Hexapoda</taxon>
        <taxon>Insecta</taxon>
        <taxon>Pterygota</taxon>
        <taxon>Neoptera</taxon>
        <taxon>Endopterygota</taxon>
        <taxon>Hymenoptera</taxon>
        <taxon>Apocrita</taxon>
        <taxon>Ichneumonoidea</taxon>
        <taxon>Braconidae</taxon>
        <taxon>Opiinae</taxon>
        <taxon>Fopius</taxon>
    </lineage>
</organism>
<proteinExistence type="predicted"/>
<sequence length="112" mass="12480">MVEANTEATGVLDKGNSSTSKFDGNSGQKLACGIITRSSGVFENTKRICACDETTLWDERDESQQKGSFKNTFIYPVCGNNLQIRPRVDSALFENYYIFISVCRSCKSYIIP</sequence>
<dbReference type="RefSeq" id="XP_011299256.1">
    <property type="nucleotide sequence ID" value="XM_011300954.1"/>
</dbReference>
<gene>
    <name evidence="3" type="primary">LOC105264221</name>
</gene>
<keyword evidence="2" id="KW-1185">Reference proteome</keyword>
<dbReference type="GO" id="GO:0006801">
    <property type="term" value="P:superoxide metabolic process"/>
    <property type="evidence" value="ECO:0007669"/>
    <property type="project" value="InterPro"/>
</dbReference>
<dbReference type="Proteomes" id="UP000694866">
    <property type="component" value="Unplaced"/>
</dbReference>
<dbReference type="GeneID" id="105264221"/>
<dbReference type="OrthoDB" id="666972at2759"/>
<dbReference type="KEGG" id="fas:105264221"/>